<organism evidence="2">
    <name type="scientific">viral metagenome</name>
    <dbReference type="NCBI Taxonomy" id="1070528"/>
    <lineage>
        <taxon>unclassified sequences</taxon>
        <taxon>metagenomes</taxon>
        <taxon>organismal metagenomes</taxon>
    </lineage>
</organism>
<feature type="domain" description="dUTPase-like" evidence="1">
    <location>
        <begin position="37"/>
        <end position="168"/>
    </location>
</feature>
<dbReference type="Gene3D" id="2.70.40.10">
    <property type="match status" value="1"/>
</dbReference>
<proteinExistence type="predicted"/>
<evidence type="ECO:0000313" key="2">
    <source>
        <dbReference type="EMBL" id="QHT08863.1"/>
    </source>
</evidence>
<sequence length="169" mass="19147">MIELSMLTLFIYVPNDNVELKQFYLNRAEDHNNKAPGKYADSGFDLGMPDHKIVSNRDFSVKLPLNVHCSMYRPDGTPQAYYLYPRSSIIKTPLRLSNSVGIIDRGYRGVITAVVDKIGGEDEFRLEKLNRYFQICHPTLEPFKVIVVNSKEELGLTERNEGGFGSTGL</sequence>
<name>A0A6C0CXA9_9ZZZZ</name>
<evidence type="ECO:0000259" key="1">
    <source>
        <dbReference type="Pfam" id="PF00692"/>
    </source>
</evidence>
<dbReference type="InterPro" id="IPR029054">
    <property type="entry name" value="dUTPase-like"/>
</dbReference>
<protein>
    <recommendedName>
        <fullName evidence="1">dUTPase-like domain-containing protein</fullName>
    </recommendedName>
</protein>
<dbReference type="AlphaFoldDB" id="A0A6C0CXA9"/>
<reference evidence="2" key="1">
    <citation type="journal article" date="2020" name="Nature">
        <title>Giant virus diversity and host interactions through global metagenomics.</title>
        <authorList>
            <person name="Schulz F."/>
            <person name="Roux S."/>
            <person name="Paez-Espino D."/>
            <person name="Jungbluth S."/>
            <person name="Walsh D.A."/>
            <person name="Denef V.J."/>
            <person name="McMahon K.D."/>
            <person name="Konstantinidis K.T."/>
            <person name="Eloe-Fadrosh E.A."/>
            <person name="Kyrpides N.C."/>
            <person name="Woyke T."/>
        </authorList>
    </citation>
    <scope>NUCLEOTIDE SEQUENCE</scope>
    <source>
        <strain evidence="2">GVMAG-M-3300023109-53</strain>
    </source>
</reference>
<accession>A0A6C0CXA9</accession>
<dbReference type="InterPro" id="IPR036157">
    <property type="entry name" value="dUTPase-like_sf"/>
</dbReference>
<dbReference type="SUPFAM" id="SSF51283">
    <property type="entry name" value="dUTPase-like"/>
    <property type="match status" value="1"/>
</dbReference>
<dbReference type="Pfam" id="PF00692">
    <property type="entry name" value="dUTPase"/>
    <property type="match status" value="1"/>
</dbReference>
<dbReference type="EMBL" id="MN739502">
    <property type="protein sequence ID" value="QHT08863.1"/>
    <property type="molecule type" value="Genomic_DNA"/>
</dbReference>